<keyword evidence="1" id="KW-0472">Membrane</keyword>
<feature type="transmembrane region" description="Helical" evidence="1">
    <location>
        <begin position="270"/>
        <end position="291"/>
    </location>
</feature>
<feature type="transmembrane region" description="Helical" evidence="1">
    <location>
        <begin position="130"/>
        <end position="152"/>
    </location>
</feature>
<accession>A0A4R6Y6V2</accession>
<dbReference type="InterPro" id="IPR037185">
    <property type="entry name" value="EmrE-like"/>
</dbReference>
<organism evidence="3 4">
    <name type="scientific">Hydromonas duriensis</name>
    <dbReference type="NCBI Taxonomy" id="1527608"/>
    <lineage>
        <taxon>Bacteria</taxon>
        <taxon>Pseudomonadati</taxon>
        <taxon>Pseudomonadota</taxon>
        <taxon>Betaproteobacteria</taxon>
        <taxon>Burkholderiales</taxon>
        <taxon>Burkholderiaceae</taxon>
        <taxon>Hydromonas</taxon>
    </lineage>
</organism>
<feature type="transmembrane region" description="Helical" evidence="1">
    <location>
        <begin position="240"/>
        <end position="258"/>
    </location>
</feature>
<keyword evidence="1" id="KW-1133">Transmembrane helix</keyword>
<gene>
    <name evidence="3" type="ORF">DFR44_13319</name>
</gene>
<feature type="transmembrane region" description="Helical" evidence="1">
    <location>
        <begin position="43"/>
        <end position="61"/>
    </location>
</feature>
<keyword evidence="4" id="KW-1185">Reference proteome</keyword>
<feature type="domain" description="EamA" evidence="2">
    <location>
        <begin position="11"/>
        <end position="145"/>
    </location>
</feature>
<comment type="caution">
    <text evidence="3">The sequence shown here is derived from an EMBL/GenBank/DDBJ whole genome shotgun (WGS) entry which is preliminary data.</text>
</comment>
<dbReference type="GO" id="GO:0016020">
    <property type="term" value="C:membrane"/>
    <property type="evidence" value="ECO:0007669"/>
    <property type="project" value="InterPro"/>
</dbReference>
<proteinExistence type="predicted"/>
<dbReference type="EMBL" id="SNZE01000033">
    <property type="protein sequence ID" value="TDR28848.1"/>
    <property type="molecule type" value="Genomic_DNA"/>
</dbReference>
<evidence type="ECO:0000313" key="3">
    <source>
        <dbReference type="EMBL" id="TDR28848.1"/>
    </source>
</evidence>
<dbReference type="SUPFAM" id="SSF103481">
    <property type="entry name" value="Multidrug resistance efflux transporter EmrE"/>
    <property type="match status" value="2"/>
</dbReference>
<dbReference type="Pfam" id="PF00892">
    <property type="entry name" value="EamA"/>
    <property type="match status" value="1"/>
</dbReference>
<dbReference type="RefSeq" id="WP_162845249.1">
    <property type="nucleotide sequence ID" value="NZ_SNZE01000033.1"/>
</dbReference>
<name>A0A4R6Y6V2_9BURK</name>
<feature type="transmembrane region" description="Helical" evidence="1">
    <location>
        <begin position="12"/>
        <end position="31"/>
    </location>
</feature>
<protein>
    <submittedName>
        <fullName evidence="3">Drug/metabolite transporter (DMT)-like permease</fullName>
    </submittedName>
</protein>
<dbReference type="Proteomes" id="UP000294480">
    <property type="component" value="Unassembled WGS sequence"/>
</dbReference>
<evidence type="ECO:0000256" key="1">
    <source>
        <dbReference type="SAM" id="Phobius"/>
    </source>
</evidence>
<dbReference type="AlphaFoldDB" id="A0A4R6Y6V2"/>
<feature type="transmembrane region" description="Helical" evidence="1">
    <location>
        <begin position="303"/>
        <end position="321"/>
    </location>
</feature>
<dbReference type="InterPro" id="IPR000620">
    <property type="entry name" value="EamA_dom"/>
</dbReference>
<evidence type="ECO:0000259" key="2">
    <source>
        <dbReference type="Pfam" id="PF00892"/>
    </source>
</evidence>
<sequence length="333" mass="36514">MNFNQHNTISRGIFAGIGAGALWGLVFLSPQVTYQFSPLSQMVVRYLCYGFFAITLSLRTIFPLIKQLTKQDWQRLVVLSLQGNIVYYMFLATGVKYAGIAPTTLIIGVLPLTITLMGRHEHDSLPIKKLLAPSLMIIAGIAAISLDVFLHSSETLTSTPLQRALALACAAGALACWTFYAYQNAQYLRAHAHVGASDWSNLTGVVTALLAIVMLAIGYLVSLFQPDSLLALNTNPSLDWLTFILFGGFGVAFFASWLGNMLWNKASQALPISLSAQLIVSESLFSLLYGFLYDARWPRALEWLAIALALSGVLWAIRLHVKADPSDANIEMH</sequence>
<evidence type="ECO:0000313" key="4">
    <source>
        <dbReference type="Proteomes" id="UP000294480"/>
    </source>
</evidence>
<reference evidence="3 4" key="1">
    <citation type="submission" date="2019-03" db="EMBL/GenBank/DDBJ databases">
        <title>Genomic Encyclopedia of Type Strains, Phase IV (KMG-IV): sequencing the most valuable type-strain genomes for metagenomic binning, comparative biology and taxonomic classification.</title>
        <authorList>
            <person name="Goeker M."/>
        </authorList>
    </citation>
    <scope>NUCLEOTIDE SEQUENCE [LARGE SCALE GENOMIC DNA]</scope>
    <source>
        <strain evidence="3 4">DSM 102852</strain>
    </source>
</reference>
<feature type="transmembrane region" description="Helical" evidence="1">
    <location>
        <begin position="202"/>
        <end position="220"/>
    </location>
</feature>
<keyword evidence="1" id="KW-0812">Transmembrane</keyword>
<feature type="transmembrane region" description="Helical" evidence="1">
    <location>
        <begin position="164"/>
        <end position="182"/>
    </location>
</feature>